<dbReference type="AlphaFoldDB" id="A0A1Z1MHB9"/>
<dbReference type="PANTHER" id="PTHR34675">
    <property type="entry name" value="PROTEIN TRIGALACTOSYLDIACYLGLYCEROL 2, CHLOROPLASTIC"/>
    <property type="match status" value="1"/>
</dbReference>
<feature type="domain" description="Mce/MlaD" evidence="2">
    <location>
        <begin position="42"/>
        <end position="115"/>
    </location>
</feature>
<keyword evidence="3" id="KW-0150">Chloroplast</keyword>
<sequence>MLNFLNLHIYQNKYSKIFFSLFIFIVFIILSFTSLIKPTNKSYSLFLEFDHAYGLKKGTPVTYKGVNIGVVNRIGLSMNKIVVLVNIKSSNILIPSNSVFEANQSGLFNDIVISINLCNKSYDLQSEITNLAQSCNKCSSFIQHNSYIKGYKGLSYDDLIRSTTRISQRFDDPRFFSLFYLLLKNGLYLSDELLVLTYNFSSIYQVFAKQLLFSLSKQIL</sequence>
<organism evidence="3">
    <name type="scientific">Melanothamnus harveyi</name>
    <name type="common">Filamentous red alga</name>
    <name type="synonym">Neosiphonia harveyi</name>
    <dbReference type="NCBI Taxonomy" id="397005"/>
    <lineage>
        <taxon>Eukaryota</taxon>
        <taxon>Rhodophyta</taxon>
        <taxon>Florideophyceae</taxon>
        <taxon>Rhodymeniophycidae</taxon>
        <taxon>Ceramiales</taxon>
        <taxon>Rhodomelaceae</taxon>
        <taxon>Polysiphonioideae</taxon>
        <taxon>Melanothamnus</taxon>
    </lineage>
</organism>
<name>A0A1Z1MHB9_MELHR</name>
<evidence type="ECO:0000313" key="3">
    <source>
        <dbReference type="EMBL" id="ARW65356.1"/>
    </source>
</evidence>
<evidence type="ECO:0000259" key="2">
    <source>
        <dbReference type="Pfam" id="PF02470"/>
    </source>
</evidence>
<dbReference type="RefSeq" id="YP_009396151.1">
    <property type="nucleotide sequence ID" value="NC_035281.1"/>
</dbReference>
<gene>
    <name evidence="3" type="primary">ycf22</name>
</gene>
<dbReference type="GeneID" id="33358296"/>
<dbReference type="Pfam" id="PF02470">
    <property type="entry name" value="MlaD"/>
    <property type="match status" value="1"/>
</dbReference>
<geneLocation type="chloroplast" evidence="3"/>
<feature type="transmembrane region" description="Helical" evidence="1">
    <location>
        <begin position="17"/>
        <end position="36"/>
    </location>
</feature>
<accession>A0A1Z1MHB9</accession>
<keyword evidence="1" id="KW-0472">Membrane</keyword>
<dbReference type="PANTHER" id="PTHR34675:SF1">
    <property type="entry name" value="PROTEIN TRIGALACTOSYLDIACYLGLYCEROL 2, CHLOROPLASTIC"/>
    <property type="match status" value="1"/>
</dbReference>
<keyword evidence="1" id="KW-0812">Transmembrane</keyword>
<proteinExistence type="predicted"/>
<dbReference type="InterPro" id="IPR003399">
    <property type="entry name" value="Mce/MlaD"/>
</dbReference>
<protein>
    <recommendedName>
        <fullName evidence="2">Mce/MlaD domain-containing protein</fullName>
    </recommendedName>
</protein>
<evidence type="ECO:0000256" key="1">
    <source>
        <dbReference type="SAM" id="Phobius"/>
    </source>
</evidence>
<reference evidence="3" key="1">
    <citation type="journal article" date="2017" name="J. Phycol.">
        <title>Analysis of chloroplast genomes and a supermatrix inform reclassification of the Rhodomelaceae (Rhodophyta).</title>
        <authorList>
            <person name="Diaz-Tapia P."/>
            <person name="Maggs C.A."/>
            <person name="West J.A."/>
            <person name="Verbruggen H."/>
        </authorList>
    </citation>
    <scope>NUCLEOTIDE SEQUENCE</scope>
    <source>
        <strain evidence="3">PD890</strain>
    </source>
</reference>
<keyword evidence="3" id="KW-0934">Plastid</keyword>
<dbReference type="EMBL" id="MF101437">
    <property type="protein sequence ID" value="ARW65356.1"/>
    <property type="molecule type" value="Genomic_DNA"/>
</dbReference>
<dbReference type="InterPro" id="IPR039342">
    <property type="entry name" value="TGD2-like"/>
</dbReference>
<keyword evidence="1" id="KW-1133">Transmembrane helix</keyword>